<evidence type="ECO:0000313" key="1">
    <source>
        <dbReference type="EMBL" id="AEW02628.1"/>
    </source>
</evidence>
<dbReference type="KEGG" id="nko:Niako_6404"/>
<dbReference type="AlphaFoldDB" id="G8TDZ4"/>
<sequence>MIINCRYQRSKSLVAARCVSQLPVRFKANMSLKNIA</sequence>
<protein>
    <submittedName>
        <fullName evidence="1">Uncharacterized protein</fullName>
    </submittedName>
</protein>
<proteinExistence type="predicted"/>
<reference evidence="1 2" key="1">
    <citation type="submission" date="2011-12" db="EMBL/GenBank/DDBJ databases">
        <title>The complete genome of Niastella koreensis GR20-10.</title>
        <authorList>
            <consortium name="US DOE Joint Genome Institute (JGI-PGF)"/>
            <person name="Lucas S."/>
            <person name="Han J."/>
            <person name="Lapidus A."/>
            <person name="Bruce D."/>
            <person name="Goodwin L."/>
            <person name="Pitluck S."/>
            <person name="Peters L."/>
            <person name="Kyrpides N."/>
            <person name="Mavromatis K."/>
            <person name="Ivanova N."/>
            <person name="Mikhailova N."/>
            <person name="Davenport K."/>
            <person name="Saunders E."/>
            <person name="Detter J.C."/>
            <person name="Tapia R."/>
            <person name="Han C."/>
            <person name="Land M."/>
            <person name="Hauser L."/>
            <person name="Markowitz V."/>
            <person name="Cheng J.-F."/>
            <person name="Hugenholtz P."/>
            <person name="Woyke T."/>
            <person name="Wu D."/>
            <person name="Tindall B."/>
            <person name="Pomrenke H."/>
            <person name="Brambilla E."/>
            <person name="Klenk H.-P."/>
            <person name="Eisen J.A."/>
        </authorList>
    </citation>
    <scope>NUCLEOTIDE SEQUENCE [LARGE SCALE GENOMIC DNA]</scope>
    <source>
        <strain evidence="2">DSM 17620 / KACC 11465 / NBRC 106392 / GR20-10</strain>
    </source>
</reference>
<dbReference type="Proteomes" id="UP000005438">
    <property type="component" value="Chromosome"/>
</dbReference>
<gene>
    <name evidence="1" type="ordered locus">Niako_6404</name>
</gene>
<name>G8TDZ4_NIAKG</name>
<evidence type="ECO:0000313" key="2">
    <source>
        <dbReference type="Proteomes" id="UP000005438"/>
    </source>
</evidence>
<accession>G8TDZ4</accession>
<dbReference type="EMBL" id="CP003178">
    <property type="protein sequence ID" value="AEW02628.1"/>
    <property type="molecule type" value="Genomic_DNA"/>
</dbReference>
<organism evidence="1 2">
    <name type="scientific">Niastella koreensis (strain DSM 17620 / KACC 11465 / NBRC 106392 / GR20-10)</name>
    <dbReference type="NCBI Taxonomy" id="700598"/>
    <lineage>
        <taxon>Bacteria</taxon>
        <taxon>Pseudomonadati</taxon>
        <taxon>Bacteroidota</taxon>
        <taxon>Chitinophagia</taxon>
        <taxon>Chitinophagales</taxon>
        <taxon>Chitinophagaceae</taxon>
        <taxon>Niastella</taxon>
    </lineage>
</organism>
<dbReference type="HOGENOM" id="CLU_3357287_0_0_10"/>